<dbReference type="Pfam" id="PF00561">
    <property type="entry name" value="Abhydrolase_1"/>
    <property type="match status" value="1"/>
</dbReference>
<dbReference type="PANTHER" id="PTHR43798:SF33">
    <property type="entry name" value="HYDROLASE, PUTATIVE (AFU_ORTHOLOGUE AFUA_2G14860)-RELATED"/>
    <property type="match status" value="1"/>
</dbReference>
<dbReference type="SUPFAM" id="SSF53474">
    <property type="entry name" value="alpha/beta-Hydrolases"/>
    <property type="match status" value="1"/>
</dbReference>
<dbReference type="InterPro" id="IPR050266">
    <property type="entry name" value="AB_hydrolase_sf"/>
</dbReference>
<evidence type="ECO:0000313" key="2">
    <source>
        <dbReference type="EMBL" id="MFC4290911.1"/>
    </source>
</evidence>
<gene>
    <name evidence="2" type="ORF">ACFOWX_00590</name>
</gene>
<reference evidence="3" key="1">
    <citation type="journal article" date="2019" name="Int. J. Syst. Evol. Microbiol.">
        <title>The Global Catalogue of Microorganisms (GCM) 10K type strain sequencing project: providing services to taxonomists for standard genome sequencing and annotation.</title>
        <authorList>
            <consortium name="The Broad Institute Genomics Platform"/>
            <consortium name="The Broad Institute Genome Sequencing Center for Infectious Disease"/>
            <person name="Wu L."/>
            <person name="Ma J."/>
        </authorList>
    </citation>
    <scope>NUCLEOTIDE SEQUENCE [LARGE SCALE GENOMIC DNA]</scope>
    <source>
        <strain evidence="3">CECT 8531</strain>
    </source>
</reference>
<dbReference type="EMBL" id="JBHSDH010000005">
    <property type="protein sequence ID" value="MFC4290911.1"/>
    <property type="molecule type" value="Genomic_DNA"/>
</dbReference>
<dbReference type="PRINTS" id="PR00111">
    <property type="entry name" value="ABHYDROLASE"/>
</dbReference>
<dbReference type="PANTHER" id="PTHR43798">
    <property type="entry name" value="MONOACYLGLYCEROL LIPASE"/>
    <property type="match status" value="1"/>
</dbReference>
<evidence type="ECO:0000259" key="1">
    <source>
        <dbReference type="Pfam" id="PF00561"/>
    </source>
</evidence>
<protein>
    <submittedName>
        <fullName evidence="2">Alpha/beta fold hydrolase</fullName>
    </submittedName>
</protein>
<comment type="caution">
    <text evidence="2">The sequence shown here is derived from an EMBL/GenBank/DDBJ whole genome shotgun (WGS) entry which is preliminary data.</text>
</comment>
<organism evidence="2 3">
    <name type="scientific">Sphingorhabdus arenilitoris</name>
    <dbReference type="NCBI Taxonomy" id="1490041"/>
    <lineage>
        <taxon>Bacteria</taxon>
        <taxon>Pseudomonadati</taxon>
        <taxon>Pseudomonadota</taxon>
        <taxon>Alphaproteobacteria</taxon>
        <taxon>Sphingomonadales</taxon>
        <taxon>Sphingomonadaceae</taxon>
        <taxon>Sphingorhabdus</taxon>
    </lineage>
</organism>
<feature type="domain" description="AB hydrolase-1" evidence="1">
    <location>
        <begin position="65"/>
        <end position="299"/>
    </location>
</feature>
<keyword evidence="3" id="KW-1185">Reference proteome</keyword>
<evidence type="ECO:0000313" key="3">
    <source>
        <dbReference type="Proteomes" id="UP001595887"/>
    </source>
</evidence>
<keyword evidence="2" id="KW-0378">Hydrolase</keyword>
<sequence>MIGKIFKWIVALLLIGFIALFVWGYAPELSVEELKADYANGESEFVGLGGGLTVHLRDEGPKDAPAIILLHGSNASLHTWDGWTDRLKDTYRIIRFDQAGHGLTGPHPKDCYTIDCYVDVVDRVAANRGLTRFILGGNSMGGGISYAYARTHPEKLAGLILVDASGAPQTKKADLPIGFKIARTPGINRLTQIITPRSIIETSLTQSVSNKAVVTPANVDLYWKMLRREGNRRATGLRFAEYAKRKAYTPLKASPIPALILWGADDKLIAASDAKWFAAQFPNSQTKIYKDIGHLPMEETPEKSAADVKAWAGSVISPARP</sequence>
<dbReference type="RefSeq" id="WP_381420509.1">
    <property type="nucleotide sequence ID" value="NZ_JBHSDH010000005.1"/>
</dbReference>
<dbReference type="InterPro" id="IPR029058">
    <property type="entry name" value="AB_hydrolase_fold"/>
</dbReference>
<dbReference type="Proteomes" id="UP001595887">
    <property type="component" value="Unassembled WGS sequence"/>
</dbReference>
<dbReference type="GO" id="GO:0016787">
    <property type="term" value="F:hydrolase activity"/>
    <property type="evidence" value="ECO:0007669"/>
    <property type="project" value="UniProtKB-KW"/>
</dbReference>
<dbReference type="InterPro" id="IPR000073">
    <property type="entry name" value="AB_hydrolase_1"/>
</dbReference>
<proteinExistence type="predicted"/>
<dbReference type="Gene3D" id="3.40.50.1820">
    <property type="entry name" value="alpha/beta hydrolase"/>
    <property type="match status" value="1"/>
</dbReference>
<accession>A0ABV8RFB2</accession>
<name>A0ABV8RFB2_9SPHN</name>